<keyword evidence="2" id="KW-0472">Membrane</keyword>
<accession>C9ZSD3</accession>
<dbReference type="Proteomes" id="UP000002316">
    <property type="component" value="Chromosome 7"/>
</dbReference>
<reference evidence="4" key="1">
    <citation type="journal article" date="2010" name="PLoS Negl. Trop. Dis.">
        <title>The genome sequence of Trypanosoma brucei gambiense, causative agent of chronic human african trypanosomiasis.</title>
        <authorList>
            <person name="Jackson A.P."/>
            <person name="Sanders M."/>
            <person name="Berry A."/>
            <person name="McQuillan J."/>
            <person name="Aslett M.A."/>
            <person name="Quail M.A."/>
            <person name="Chukualim B."/>
            <person name="Capewell P."/>
            <person name="MacLeod A."/>
            <person name="Melville S.E."/>
            <person name="Gibson W."/>
            <person name="Barry J.D."/>
            <person name="Berriman M."/>
            <person name="Hertz-Fowler C."/>
        </authorList>
    </citation>
    <scope>NUCLEOTIDE SEQUENCE [LARGE SCALE GENOMIC DNA]</scope>
    <source>
        <strain evidence="4">MHOM/CI/86/DAL972</strain>
    </source>
</reference>
<proteinExistence type="predicted"/>
<protein>
    <submittedName>
        <fullName evidence="3">Uncharacterized protein</fullName>
    </submittedName>
</protein>
<sequence>MRGDGTENVLSSSSCREREREKGRGIKVRKTLWRINGTSSPQTTPSLSALIACSDGPCDFFLCHISYRSPFVPFPYASPHTLSLFIYAYLPCSLSFISSTRRSLTCRKR</sequence>
<name>C9ZSD3_TRYB9</name>
<evidence type="ECO:0000313" key="4">
    <source>
        <dbReference type="Proteomes" id="UP000002316"/>
    </source>
</evidence>
<keyword evidence="2" id="KW-0812">Transmembrane</keyword>
<dbReference type="RefSeq" id="XP_011774552.1">
    <property type="nucleotide sequence ID" value="XM_011776250.1"/>
</dbReference>
<feature type="compositionally biased region" description="Basic and acidic residues" evidence="1">
    <location>
        <begin position="15"/>
        <end position="24"/>
    </location>
</feature>
<dbReference type="KEGG" id="tbg:TbgDal_VII2330"/>
<dbReference type="EMBL" id="FN554970">
    <property type="protein sequence ID" value="CBH12271.1"/>
    <property type="molecule type" value="Genomic_DNA"/>
</dbReference>
<evidence type="ECO:0000256" key="2">
    <source>
        <dbReference type="SAM" id="Phobius"/>
    </source>
</evidence>
<gene>
    <name evidence="3" type="ORF">TbgDal_VII2330</name>
</gene>
<organism evidence="3 4">
    <name type="scientific">Trypanosoma brucei gambiense (strain MHOM/CI/86/DAL972)</name>
    <dbReference type="NCBI Taxonomy" id="679716"/>
    <lineage>
        <taxon>Eukaryota</taxon>
        <taxon>Discoba</taxon>
        <taxon>Euglenozoa</taxon>
        <taxon>Kinetoplastea</taxon>
        <taxon>Metakinetoplastina</taxon>
        <taxon>Trypanosomatida</taxon>
        <taxon>Trypanosomatidae</taxon>
        <taxon>Trypanosoma</taxon>
    </lineage>
</organism>
<dbReference type="AlphaFoldDB" id="C9ZSD3"/>
<feature type="transmembrane region" description="Helical" evidence="2">
    <location>
        <begin position="80"/>
        <end position="99"/>
    </location>
</feature>
<keyword evidence="2" id="KW-1133">Transmembrane helix</keyword>
<dbReference type="GeneID" id="23862388"/>
<evidence type="ECO:0000313" key="3">
    <source>
        <dbReference type="EMBL" id="CBH12271.1"/>
    </source>
</evidence>
<feature type="region of interest" description="Disordered" evidence="1">
    <location>
        <begin position="1"/>
        <end position="24"/>
    </location>
</feature>
<evidence type="ECO:0000256" key="1">
    <source>
        <dbReference type="SAM" id="MobiDB-lite"/>
    </source>
</evidence>